<dbReference type="EMBL" id="CP044419">
    <property type="protein sequence ID" value="QOY41999.1"/>
    <property type="molecule type" value="Genomic_DNA"/>
</dbReference>
<name>A0A7S7LGL5_CRYPV</name>
<accession>A0A7S7LGL5</accession>
<dbReference type="AlphaFoldDB" id="A0A7S7LGL5"/>
<proteinExistence type="predicted"/>
<evidence type="ECO:0000313" key="1">
    <source>
        <dbReference type="EMBL" id="QOY41999.1"/>
    </source>
</evidence>
<dbReference type="VEuPathDB" id="CryptoDB:CPATCC_0018220"/>
<dbReference type="Proteomes" id="UP000593906">
    <property type="component" value="Chromosome 4"/>
</dbReference>
<reference evidence="1 2" key="1">
    <citation type="submission" date="2019-09" db="EMBL/GenBank/DDBJ databases">
        <title>Consistent, comparative and evidence-based genome assembly and annotation for Cryptosporidium parvum, C. hominis and C. tyzzeri.</title>
        <authorList>
            <person name="Baptista R.P."/>
            <person name="Li Y."/>
            <person name="Sateriale A."/>
            <person name="Ansell B."/>
            <person name="Jex A."/>
            <person name="Sanders M."/>
            <person name="Brooks K."/>
            <person name="Tracey A."/>
            <person name="Berriman M."/>
            <person name="Striepen B."/>
            <person name="Cotton J.A."/>
            <person name="Kissinger J.C."/>
        </authorList>
    </citation>
    <scope>NUCLEOTIDE SEQUENCE [LARGE SCALE GENOMIC DNA]</scope>
    <source>
        <strain evidence="1 2">IOWA-ATCC</strain>
    </source>
</reference>
<protein>
    <submittedName>
        <fullName evidence="1">Uncharacterized protein</fullName>
    </submittedName>
</protein>
<organism evidence="1 2">
    <name type="scientific">Cryptosporidium parvum</name>
    <dbReference type="NCBI Taxonomy" id="5807"/>
    <lineage>
        <taxon>Eukaryota</taxon>
        <taxon>Sar</taxon>
        <taxon>Alveolata</taxon>
        <taxon>Apicomplexa</taxon>
        <taxon>Conoidasida</taxon>
        <taxon>Coccidia</taxon>
        <taxon>Eucoccidiorida</taxon>
        <taxon>Eimeriorina</taxon>
        <taxon>Cryptosporidiidae</taxon>
        <taxon>Cryptosporidium</taxon>
    </lineage>
</organism>
<gene>
    <name evidence="1" type="ORF">CPATCC_001593</name>
</gene>
<evidence type="ECO:0000313" key="2">
    <source>
        <dbReference type="Proteomes" id="UP000593906"/>
    </source>
</evidence>
<sequence length="101" mass="11800">MKNLIDMKDKDGDLIKANKDSFIQVIVEMHQKLGETFESNFNKIREINYKINQDIEQIQNLITNEEKIQKDLQERNSVINNVLNDFMNTMQATINDGPSNK</sequence>